<evidence type="ECO:0000313" key="1">
    <source>
        <dbReference type="EMBL" id="STS90205.1"/>
    </source>
</evidence>
<name>A0A7H4MIQ5_KLEVA</name>
<organism evidence="1 2">
    <name type="scientific">Klebsiella variicola</name>
    <dbReference type="NCBI Taxonomy" id="244366"/>
    <lineage>
        <taxon>Bacteria</taxon>
        <taxon>Pseudomonadati</taxon>
        <taxon>Pseudomonadota</taxon>
        <taxon>Gammaproteobacteria</taxon>
        <taxon>Enterobacterales</taxon>
        <taxon>Enterobacteriaceae</taxon>
        <taxon>Klebsiella/Raoultella group</taxon>
        <taxon>Klebsiella</taxon>
        <taxon>Klebsiella pneumoniae complex</taxon>
    </lineage>
</organism>
<proteinExistence type="predicted"/>
<gene>
    <name evidence="1" type="ORF">NCTC9177_04098</name>
</gene>
<dbReference type="EMBL" id="UGKR01000003">
    <property type="protein sequence ID" value="STS90205.1"/>
    <property type="molecule type" value="Genomic_DNA"/>
</dbReference>
<dbReference type="Proteomes" id="UP000254545">
    <property type="component" value="Unassembled WGS sequence"/>
</dbReference>
<comment type="caution">
    <text evidence="1">The sequence shown here is derived from an EMBL/GenBank/DDBJ whole genome shotgun (WGS) entry which is preliminary data.</text>
</comment>
<sequence>MLRHAVDLAEAFCRRLDGVDEPVIHLETGRQGGNQHVLSYRLRIEVKRNHRGGNQCGPRMAEPFAVDLHTVIVIQAVYHGGVRERGRQWAETGLTEDATVTVSAK</sequence>
<evidence type="ECO:0000313" key="2">
    <source>
        <dbReference type="Proteomes" id="UP000254545"/>
    </source>
</evidence>
<reference evidence="1 2" key="1">
    <citation type="submission" date="2018-06" db="EMBL/GenBank/DDBJ databases">
        <authorList>
            <consortium name="Pathogen Informatics"/>
            <person name="Doyle S."/>
        </authorList>
    </citation>
    <scope>NUCLEOTIDE SEQUENCE [LARGE SCALE GENOMIC DNA]</scope>
    <source>
        <strain evidence="1 2">NCTC9177</strain>
    </source>
</reference>
<protein>
    <submittedName>
        <fullName evidence="1">Uncharacterized protein</fullName>
    </submittedName>
</protein>
<accession>A0A7H4MIQ5</accession>
<dbReference type="AlphaFoldDB" id="A0A7H4MIQ5"/>